<feature type="region of interest" description="Disordered" evidence="4">
    <location>
        <begin position="546"/>
        <end position="569"/>
    </location>
</feature>
<dbReference type="Pfam" id="PF07508">
    <property type="entry name" value="Recombinase"/>
    <property type="match status" value="1"/>
</dbReference>
<evidence type="ECO:0000259" key="6">
    <source>
        <dbReference type="PROSITE" id="PS51737"/>
    </source>
</evidence>
<dbReference type="Gene3D" id="3.40.50.1390">
    <property type="entry name" value="Resolvase, N-terminal catalytic domain"/>
    <property type="match status" value="1"/>
</dbReference>
<dbReference type="InterPro" id="IPR050639">
    <property type="entry name" value="SSR_resolvase"/>
</dbReference>
<gene>
    <name evidence="7" type="ORF">FB465_3445</name>
</gene>
<accession>A0A561ERZ2</accession>
<dbReference type="GO" id="GO:0000150">
    <property type="term" value="F:DNA strand exchange activity"/>
    <property type="evidence" value="ECO:0007669"/>
    <property type="project" value="InterPro"/>
</dbReference>
<dbReference type="AlphaFoldDB" id="A0A561ERZ2"/>
<name>A0A561ERZ2_9ACTN</name>
<feature type="compositionally biased region" description="Polar residues" evidence="4">
    <location>
        <begin position="15"/>
        <end position="24"/>
    </location>
</feature>
<feature type="domain" description="Resolvase/invertase-type recombinase catalytic" evidence="5">
    <location>
        <begin position="36"/>
        <end position="194"/>
    </location>
</feature>
<feature type="coiled-coil region" evidence="3">
    <location>
        <begin position="452"/>
        <end position="479"/>
    </location>
</feature>
<dbReference type="EMBL" id="VIVR01000001">
    <property type="protein sequence ID" value="TWE18376.1"/>
    <property type="molecule type" value="Genomic_DNA"/>
</dbReference>
<dbReference type="SUPFAM" id="SSF53041">
    <property type="entry name" value="Resolvase-like"/>
    <property type="match status" value="1"/>
</dbReference>
<keyword evidence="3" id="KW-0175">Coiled coil</keyword>
<evidence type="ECO:0000259" key="5">
    <source>
        <dbReference type="PROSITE" id="PS51736"/>
    </source>
</evidence>
<keyword evidence="1" id="KW-0238">DNA-binding</keyword>
<dbReference type="PROSITE" id="PS51736">
    <property type="entry name" value="RECOMBINASES_3"/>
    <property type="match status" value="1"/>
</dbReference>
<evidence type="ECO:0000313" key="8">
    <source>
        <dbReference type="Proteomes" id="UP000318416"/>
    </source>
</evidence>
<dbReference type="Proteomes" id="UP000318416">
    <property type="component" value="Unassembled WGS sequence"/>
</dbReference>
<keyword evidence="2" id="KW-0233">DNA recombination</keyword>
<dbReference type="InterPro" id="IPR038109">
    <property type="entry name" value="DNA_bind_recomb_sf"/>
</dbReference>
<evidence type="ECO:0000256" key="1">
    <source>
        <dbReference type="ARBA" id="ARBA00023125"/>
    </source>
</evidence>
<comment type="caution">
    <text evidence="7">The sequence shown here is derived from an EMBL/GenBank/DDBJ whole genome shotgun (WGS) entry which is preliminary data.</text>
</comment>
<dbReference type="PANTHER" id="PTHR30461">
    <property type="entry name" value="DNA-INVERTASE FROM LAMBDOID PROPHAGE"/>
    <property type="match status" value="1"/>
</dbReference>
<dbReference type="InterPro" id="IPR006119">
    <property type="entry name" value="Resolv_N"/>
</dbReference>
<protein>
    <submittedName>
        <fullName evidence="7">Recombinase</fullName>
    </submittedName>
</protein>
<dbReference type="CDD" id="cd00338">
    <property type="entry name" value="Ser_Recombinase"/>
    <property type="match status" value="1"/>
</dbReference>
<proteinExistence type="predicted"/>
<feature type="region of interest" description="Disordered" evidence="4">
    <location>
        <begin position="1"/>
        <end position="26"/>
    </location>
</feature>
<evidence type="ECO:0000256" key="4">
    <source>
        <dbReference type="SAM" id="MobiDB-lite"/>
    </source>
</evidence>
<dbReference type="Pfam" id="PF00239">
    <property type="entry name" value="Resolvase"/>
    <property type="match status" value="1"/>
</dbReference>
<keyword evidence="8" id="KW-1185">Reference proteome</keyword>
<reference evidence="7 8" key="1">
    <citation type="submission" date="2019-06" db="EMBL/GenBank/DDBJ databases">
        <title>Sequencing the genomes of 1000 actinobacteria strains.</title>
        <authorList>
            <person name="Klenk H.-P."/>
        </authorList>
    </citation>
    <scope>NUCLEOTIDE SEQUENCE [LARGE SCALE GENOMIC DNA]</scope>
    <source>
        <strain evidence="7 8">DSM 41649</strain>
    </source>
</reference>
<organism evidence="7 8">
    <name type="scientific">Kitasatospora atroaurantiaca</name>
    <dbReference type="NCBI Taxonomy" id="285545"/>
    <lineage>
        <taxon>Bacteria</taxon>
        <taxon>Bacillati</taxon>
        <taxon>Actinomycetota</taxon>
        <taxon>Actinomycetes</taxon>
        <taxon>Kitasatosporales</taxon>
        <taxon>Streptomycetaceae</taxon>
        <taxon>Kitasatospora</taxon>
    </lineage>
</organism>
<dbReference type="PROSITE" id="PS51737">
    <property type="entry name" value="RECOMBINASE_DNA_BIND"/>
    <property type="match status" value="1"/>
</dbReference>
<dbReference type="PANTHER" id="PTHR30461:SF2">
    <property type="entry name" value="SERINE RECOMBINASE PINE-RELATED"/>
    <property type="match status" value="1"/>
</dbReference>
<evidence type="ECO:0000256" key="3">
    <source>
        <dbReference type="SAM" id="Coils"/>
    </source>
</evidence>
<dbReference type="SMART" id="SM00857">
    <property type="entry name" value="Resolvase"/>
    <property type="match status" value="1"/>
</dbReference>
<dbReference type="Gene3D" id="3.90.1750.20">
    <property type="entry name" value="Putative Large Serine Recombinase, Chain B, Domain 2"/>
    <property type="match status" value="1"/>
</dbReference>
<evidence type="ECO:0000256" key="2">
    <source>
        <dbReference type="ARBA" id="ARBA00023172"/>
    </source>
</evidence>
<dbReference type="RefSeq" id="WP_246192691.1">
    <property type="nucleotide sequence ID" value="NZ_BAAABR010000006.1"/>
</dbReference>
<dbReference type="GO" id="GO:0003677">
    <property type="term" value="F:DNA binding"/>
    <property type="evidence" value="ECO:0007669"/>
    <property type="project" value="UniProtKB-KW"/>
</dbReference>
<dbReference type="InterPro" id="IPR036162">
    <property type="entry name" value="Resolvase-like_N_sf"/>
</dbReference>
<dbReference type="InterPro" id="IPR011109">
    <property type="entry name" value="DNA_bind_recombinase_dom"/>
</dbReference>
<feature type="domain" description="Recombinase" evidence="6">
    <location>
        <begin position="203"/>
        <end position="344"/>
    </location>
</feature>
<sequence length="591" mass="65514">MATATLTREAGKSLRSGSGMSENLTPAEAVETLRGLSSIRLSVKTDETTSPERQEEANDRVAALLNIDFGTGDARRSAVDLDVSASKVSPFDRPQLGKWLARPEEYDVIVWWRFDRAIRSMSDMNELAKWARKHRKMLVFAEGIGGGHQVFDFRNPMDPMAEFMLMLLAFAAQVESQSIKDRVTGAKAAMRKMEYRWAGGRIPYGYQPEQVEEGDWKGWTLVQDPKAVAVYLFMIGEILKGRAVNAIAQELTTQRIPCPGDHQRLKKVKAGSAEEAKILANLSPWRPGTIRELLASENMIGWKMHQKKPVRKDDGSPVLMTAEPILTREEFDHINGILDSRAKNPVQRKDTHAMLMRVALCSGCGSRMYLGEIDPETGDGRYRCGANTRGMKCTAQGLVKSLWLETYVTELFLSMAGHVEFTETRTTPGYDPEPELRATLAEFEEHQEQKGRQKSKAALAAWQKRADALDNRLAELETAEKVEARTERIGTGRTIAHAWREGDSETRRTILLEAGCTVLVGKGGRGKLSPSNEDRTMMLVQGDFDPSLEAVGDPAEDSGERPAPKAGSKLRIVAPGGVYELPARQDLAQAA</sequence>
<evidence type="ECO:0000313" key="7">
    <source>
        <dbReference type="EMBL" id="TWE18376.1"/>
    </source>
</evidence>